<dbReference type="OrthoDB" id="8058166at2759"/>
<evidence type="ECO:0000259" key="1">
    <source>
        <dbReference type="Pfam" id="PF03184"/>
    </source>
</evidence>
<proteinExistence type="predicted"/>
<dbReference type="Pfam" id="PF03184">
    <property type="entry name" value="DDE_1"/>
    <property type="match status" value="1"/>
</dbReference>
<evidence type="ECO:0000313" key="2">
    <source>
        <dbReference type="EMBL" id="KAG8238129.1"/>
    </source>
</evidence>
<dbReference type="InterPro" id="IPR004875">
    <property type="entry name" value="DDE_SF_endonuclease_dom"/>
</dbReference>
<reference evidence="2" key="2">
    <citation type="submission" date="2017-10" db="EMBL/GenBank/DDBJ databases">
        <title>Ladona fulva Genome sequencing and assembly.</title>
        <authorList>
            <person name="Murali S."/>
            <person name="Richards S."/>
            <person name="Bandaranaike D."/>
            <person name="Bellair M."/>
            <person name="Blankenburg K."/>
            <person name="Chao H."/>
            <person name="Dinh H."/>
            <person name="Doddapaneni H."/>
            <person name="Dugan-Rocha S."/>
            <person name="Elkadiri S."/>
            <person name="Gnanaolivu R."/>
            <person name="Hernandez B."/>
            <person name="Skinner E."/>
            <person name="Javaid M."/>
            <person name="Lee S."/>
            <person name="Li M."/>
            <person name="Ming W."/>
            <person name="Munidasa M."/>
            <person name="Muniz J."/>
            <person name="Nguyen L."/>
            <person name="Hughes D."/>
            <person name="Osuji N."/>
            <person name="Pu L.-L."/>
            <person name="Puazo M."/>
            <person name="Qu C."/>
            <person name="Quiroz J."/>
            <person name="Raj R."/>
            <person name="Weissenberger G."/>
            <person name="Xin Y."/>
            <person name="Zou X."/>
            <person name="Han Y."/>
            <person name="Worley K."/>
            <person name="Muzny D."/>
            <person name="Gibbs R."/>
        </authorList>
    </citation>
    <scope>NUCLEOTIDE SEQUENCE</scope>
    <source>
        <strain evidence="2">Sampled in the wild</strain>
    </source>
</reference>
<accession>A0A8K0PC57</accession>
<evidence type="ECO:0000313" key="3">
    <source>
        <dbReference type="Proteomes" id="UP000792457"/>
    </source>
</evidence>
<reference evidence="2" key="1">
    <citation type="submission" date="2013-04" db="EMBL/GenBank/DDBJ databases">
        <authorList>
            <person name="Qu J."/>
            <person name="Murali S.C."/>
            <person name="Bandaranaike D."/>
            <person name="Bellair M."/>
            <person name="Blankenburg K."/>
            <person name="Chao H."/>
            <person name="Dinh H."/>
            <person name="Doddapaneni H."/>
            <person name="Downs B."/>
            <person name="Dugan-Rocha S."/>
            <person name="Elkadiri S."/>
            <person name="Gnanaolivu R.D."/>
            <person name="Hernandez B."/>
            <person name="Javaid M."/>
            <person name="Jayaseelan J.C."/>
            <person name="Lee S."/>
            <person name="Li M."/>
            <person name="Ming W."/>
            <person name="Munidasa M."/>
            <person name="Muniz J."/>
            <person name="Nguyen L."/>
            <person name="Ongeri F."/>
            <person name="Osuji N."/>
            <person name="Pu L.-L."/>
            <person name="Puazo M."/>
            <person name="Qu C."/>
            <person name="Quiroz J."/>
            <person name="Raj R."/>
            <person name="Weissenberger G."/>
            <person name="Xin Y."/>
            <person name="Zou X."/>
            <person name="Han Y."/>
            <person name="Richards S."/>
            <person name="Worley K."/>
            <person name="Muzny D."/>
            <person name="Gibbs R."/>
        </authorList>
    </citation>
    <scope>NUCLEOTIDE SEQUENCE</scope>
    <source>
        <strain evidence="2">Sampled in the wild</strain>
    </source>
</reference>
<dbReference type="Proteomes" id="UP000792457">
    <property type="component" value="Unassembled WGS sequence"/>
</dbReference>
<sequence length="95" mass="11025">MMKTWLDSVWKKRKHAFFNPKSVLIMDACQAHLVPEVKKLIQKYSKLAIIPGGLTKELQPLDLTVNKSFQSKLHAKWEEWMIAGVHEYTNSGKMK</sequence>
<dbReference type="AlphaFoldDB" id="A0A8K0PC57"/>
<dbReference type="EMBL" id="KZ309283">
    <property type="protein sequence ID" value="KAG8238129.1"/>
    <property type="molecule type" value="Genomic_DNA"/>
</dbReference>
<name>A0A8K0PC57_LADFU</name>
<feature type="domain" description="DDE-1" evidence="1">
    <location>
        <begin position="2"/>
        <end position="90"/>
    </location>
</feature>
<gene>
    <name evidence="2" type="ORF">J437_LFUL012743</name>
</gene>
<keyword evidence="3" id="KW-1185">Reference proteome</keyword>
<dbReference type="GO" id="GO:0003676">
    <property type="term" value="F:nucleic acid binding"/>
    <property type="evidence" value="ECO:0007669"/>
    <property type="project" value="InterPro"/>
</dbReference>
<protein>
    <recommendedName>
        <fullName evidence="1">DDE-1 domain-containing protein</fullName>
    </recommendedName>
</protein>
<organism evidence="2 3">
    <name type="scientific">Ladona fulva</name>
    <name type="common">Scarce chaser dragonfly</name>
    <name type="synonym">Libellula fulva</name>
    <dbReference type="NCBI Taxonomy" id="123851"/>
    <lineage>
        <taxon>Eukaryota</taxon>
        <taxon>Metazoa</taxon>
        <taxon>Ecdysozoa</taxon>
        <taxon>Arthropoda</taxon>
        <taxon>Hexapoda</taxon>
        <taxon>Insecta</taxon>
        <taxon>Pterygota</taxon>
        <taxon>Palaeoptera</taxon>
        <taxon>Odonata</taxon>
        <taxon>Epiprocta</taxon>
        <taxon>Anisoptera</taxon>
        <taxon>Libelluloidea</taxon>
        <taxon>Libellulidae</taxon>
        <taxon>Ladona</taxon>
    </lineage>
</organism>
<comment type="caution">
    <text evidence="2">The sequence shown here is derived from an EMBL/GenBank/DDBJ whole genome shotgun (WGS) entry which is preliminary data.</text>
</comment>